<dbReference type="Gene3D" id="1.25.40.10">
    <property type="entry name" value="Tetratricopeptide repeat domain"/>
    <property type="match status" value="1"/>
</dbReference>
<evidence type="ECO:0000313" key="2">
    <source>
        <dbReference type="Proteomes" id="UP000187203"/>
    </source>
</evidence>
<accession>A0A1R3KTC8</accession>
<dbReference type="Proteomes" id="UP000187203">
    <property type="component" value="Unassembled WGS sequence"/>
</dbReference>
<dbReference type="OrthoDB" id="185373at2759"/>
<protein>
    <submittedName>
        <fullName evidence="1">Pentatricopeptide repeat-containing protein</fullName>
    </submittedName>
</protein>
<comment type="caution">
    <text evidence="1">The sequence shown here is derived from an EMBL/GenBank/DDBJ whole genome shotgun (WGS) entry which is preliminary data.</text>
</comment>
<gene>
    <name evidence="1" type="ORF">COLO4_04575</name>
</gene>
<name>A0A1R3KTC8_9ROSI</name>
<organism evidence="1 2">
    <name type="scientific">Corchorus olitorius</name>
    <dbReference type="NCBI Taxonomy" id="93759"/>
    <lineage>
        <taxon>Eukaryota</taxon>
        <taxon>Viridiplantae</taxon>
        <taxon>Streptophyta</taxon>
        <taxon>Embryophyta</taxon>
        <taxon>Tracheophyta</taxon>
        <taxon>Spermatophyta</taxon>
        <taxon>Magnoliopsida</taxon>
        <taxon>eudicotyledons</taxon>
        <taxon>Gunneridae</taxon>
        <taxon>Pentapetalae</taxon>
        <taxon>rosids</taxon>
        <taxon>malvids</taxon>
        <taxon>Malvales</taxon>
        <taxon>Malvaceae</taxon>
        <taxon>Grewioideae</taxon>
        <taxon>Apeibeae</taxon>
        <taxon>Corchorus</taxon>
    </lineage>
</organism>
<sequence>MALLGRKLESLLVSHALPKSIIFIHSRSLTQQSNNNDSIVNAISNSFKKTHSWDALTKAFSSVQLTHSLVQQILLQLNHPDHARSALNFFYWSAKTQNFQHQIYSYCIAIHILVHAHQLTEAKILIQSALKNCASDSTSIVESLLGSYNVVGSCPLVFDLLVQAYAKLRMLEDGFEEMEDMDLKPYDETFSHLIEGCAKAGEMKAK</sequence>
<dbReference type="STRING" id="93759.A0A1R3KTC8"/>
<evidence type="ECO:0000313" key="1">
    <source>
        <dbReference type="EMBL" id="OMP10364.1"/>
    </source>
</evidence>
<dbReference type="InterPro" id="IPR011990">
    <property type="entry name" value="TPR-like_helical_dom_sf"/>
</dbReference>
<keyword evidence="2" id="KW-1185">Reference proteome</keyword>
<dbReference type="AlphaFoldDB" id="A0A1R3KTC8"/>
<proteinExistence type="predicted"/>
<dbReference type="EMBL" id="AWUE01011880">
    <property type="protein sequence ID" value="OMP10364.1"/>
    <property type="molecule type" value="Genomic_DNA"/>
</dbReference>
<reference evidence="2" key="1">
    <citation type="submission" date="2013-09" db="EMBL/GenBank/DDBJ databases">
        <title>Corchorus olitorius genome sequencing.</title>
        <authorList>
            <person name="Alam M."/>
            <person name="Haque M.S."/>
            <person name="Islam M.S."/>
            <person name="Emdad E.M."/>
            <person name="Islam M.M."/>
            <person name="Ahmed B."/>
            <person name="Halim A."/>
            <person name="Hossen Q.M.M."/>
            <person name="Hossain M.Z."/>
            <person name="Ahmed R."/>
            <person name="Khan M.M."/>
            <person name="Islam R."/>
            <person name="Rashid M.M."/>
            <person name="Khan S.A."/>
            <person name="Rahman M.S."/>
            <person name="Alam M."/>
            <person name="Yahiya A.S."/>
            <person name="Khan M.S."/>
            <person name="Azam M.S."/>
            <person name="Haque T."/>
            <person name="Lashkar M.Z.H."/>
            <person name="Akhand A.I."/>
            <person name="Morshed G."/>
            <person name="Roy S."/>
            <person name="Uddin K.S."/>
            <person name="Rabeya T."/>
            <person name="Hossain A.S."/>
            <person name="Chowdhury A."/>
            <person name="Snigdha A.R."/>
            <person name="Mortoza M.S."/>
            <person name="Matin S.A."/>
            <person name="Hoque S.M.E."/>
            <person name="Islam M.K."/>
            <person name="Roy D.K."/>
            <person name="Haider R."/>
            <person name="Moosa M.M."/>
            <person name="Elias S.M."/>
            <person name="Hasan A.M."/>
            <person name="Jahan S."/>
            <person name="Shafiuddin M."/>
            <person name="Mahmood N."/>
            <person name="Shommy N.S."/>
        </authorList>
    </citation>
    <scope>NUCLEOTIDE SEQUENCE [LARGE SCALE GENOMIC DNA]</scope>
    <source>
        <strain evidence="2">cv. O-4</strain>
    </source>
</reference>